<sequence length="184" mass="20968">MEIVKERSRSSSSMLLFIWVPLEVVVLLLCLAAPTTSLPYIGKALEPEGAPEGEAQRLQQEQPFPIDNESLFVDISNNMEAGDSNSVISVDCVAESSTREPLDFLGHGSVKPSQAVIYYMNLRVFTPDIVSCTFEWSGKKKTLDMYDNRNLELQYKYVRWSVMENGFSLYHPVSERFHLYKTWS</sequence>
<name>A0A2R6WBV5_MARPO</name>
<protein>
    <recommendedName>
        <fullName evidence="8">S-protein homolog</fullName>
    </recommendedName>
</protein>
<evidence type="ECO:0000313" key="6">
    <source>
        <dbReference type="EMBL" id="PTQ31319.1"/>
    </source>
</evidence>
<comment type="similarity">
    <text evidence="2">Belongs to the plant self-incompatibility (S1) protein family.</text>
</comment>
<keyword evidence="4" id="KW-0964">Secreted</keyword>
<dbReference type="EMBL" id="KZ772785">
    <property type="protein sequence ID" value="PTQ31319.1"/>
    <property type="molecule type" value="Genomic_DNA"/>
</dbReference>
<reference evidence="7" key="1">
    <citation type="journal article" date="2017" name="Cell">
        <title>Insights into land plant evolution garnered from the Marchantia polymorpha genome.</title>
        <authorList>
            <person name="Bowman J.L."/>
            <person name="Kohchi T."/>
            <person name="Yamato K.T."/>
            <person name="Jenkins J."/>
            <person name="Shu S."/>
            <person name="Ishizaki K."/>
            <person name="Yamaoka S."/>
            <person name="Nishihama R."/>
            <person name="Nakamura Y."/>
            <person name="Berger F."/>
            <person name="Adam C."/>
            <person name="Aki S.S."/>
            <person name="Althoff F."/>
            <person name="Araki T."/>
            <person name="Arteaga-Vazquez M.A."/>
            <person name="Balasubrmanian S."/>
            <person name="Barry K."/>
            <person name="Bauer D."/>
            <person name="Boehm C.R."/>
            <person name="Briginshaw L."/>
            <person name="Caballero-Perez J."/>
            <person name="Catarino B."/>
            <person name="Chen F."/>
            <person name="Chiyoda S."/>
            <person name="Chovatia M."/>
            <person name="Davies K.M."/>
            <person name="Delmans M."/>
            <person name="Demura T."/>
            <person name="Dierschke T."/>
            <person name="Dolan L."/>
            <person name="Dorantes-Acosta A.E."/>
            <person name="Eklund D.M."/>
            <person name="Florent S.N."/>
            <person name="Flores-Sandoval E."/>
            <person name="Fujiyama A."/>
            <person name="Fukuzawa H."/>
            <person name="Galik B."/>
            <person name="Grimanelli D."/>
            <person name="Grimwood J."/>
            <person name="Grossniklaus U."/>
            <person name="Hamada T."/>
            <person name="Haseloff J."/>
            <person name="Hetherington A.J."/>
            <person name="Higo A."/>
            <person name="Hirakawa Y."/>
            <person name="Hundley H.N."/>
            <person name="Ikeda Y."/>
            <person name="Inoue K."/>
            <person name="Inoue S.I."/>
            <person name="Ishida S."/>
            <person name="Jia Q."/>
            <person name="Kakita M."/>
            <person name="Kanazawa T."/>
            <person name="Kawai Y."/>
            <person name="Kawashima T."/>
            <person name="Kennedy M."/>
            <person name="Kinose K."/>
            <person name="Kinoshita T."/>
            <person name="Kohara Y."/>
            <person name="Koide E."/>
            <person name="Komatsu K."/>
            <person name="Kopischke S."/>
            <person name="Kubo M."/>
            <person name="Kyozuka J."/>
            <person name="Lagercrantz U."/>
            <person name="Lin S.S."/>
            <person name="Lindquist E."/>
            <person name="Lipzen A.M."/>
            <person name="Lu C.W."/>
            <person name="De Luna E."/>
            <person name="Martienssen R.A."/>
            <person name="Minamino N."/>
            <person name="Mizutani M."/>
            <person name="Mizutani M."/>
            <person name="Mochizuki N."/>
            <person name="Monte I."/>
            <person name="Mosher R."/>
            <person name="Nagasaki H."/>
            <person name="Nakagami H."/>
            <person name="Naramoto S."/>
            <person name="Nishitani K."/>
            <person name="Ohtani M."/>
            <person name="Okamoto T."/>
            <person name="Okumura M."/>
            <person name="Phillips J."/>
            <person name="Pollak B."/>
            <person name="Reinders A."/>
            <person name="Rovekamp M."/>
            <person name="Sano R."/>
            <person name="Sawa S."/>
            <person name="Schmid M.W."/>
            <person name="Shirakawa M."/>
            <person name="Solano R."/>
            <person name="Spunde A."/>
            <person name="Suetsugu N."/>
            <person name="Sugano S."/>
            <person name="Sugiyama A."/>
            <person name="Sun R."/>
            <person name="Suzuki Y."/>
            <person name="Takenaka M."/>
            <person name="Takezawa D."/>
            <person name="Tomogane H."/>
            <person name="Tsuzuki M."/>
            <person name="Ueda T."/>
            <person name="Umeda M."/>
            <person name="Ward J.M."/>
            <person name="Watanabe Y."/>
            <person name="Yazaki K."/>
            <person name="Yokoyama R."/>
            <person name="Yoshitake Y."/>
            <person name="Yotsui I."/>
            <person name="Zachgo S."/>
            <person name="Schmutz J."/>
        </authorList>
    </citation>
    <scope>NUCLEOTIDE SEQUENCE [LARGE SCALE GENOMIC DNA]</scope>
    <source>
        <strain evidence="7">Tak-1</strain>
    </source>
</reference>
<accession>A0A2R6WBV5</accession>
<comment type="subcellular location">
    <subcellularLocation>
        <location evidence="1">Secreted</location>
    </subcellularLocation>
</comment>
<evidence type="ECO:0000256" key="5">
    <source>
        <dbReference type="ARBA" id="ARBA00022729"/>
    </source>
</evidence>
<evidence type="ECO:0000256" key="3">
    <source>
        <dbReference type="ARBA" id="ARBA00022471"/>
    </source>
</evidence>
<keyword evidence="3" id="KW-0713">Self-incompatibility</keyword>
<evidence type="ECO:0008006" key="8">
    <source>
        <dbReference type="Google" id="ProtNLM"/>
    </source>
</evidence>
<proteinExistence type="inferred from homology"/>
<keyword evidence="7" id="KW-1185">Reference proteome</keyword>
<dbReference type="Pfam" id="PF05938">
    <property type="entry name" value="Self-incomp_S1"/>
    <property type="match status" value="1"/>
</dbReference>
<evidence type="ECO:0000256" key="1">
    <source>
        <dbReference type="ARBA" id="ARBA00004613"/>
    </source>
</evidence>
<evidence type="ECO:0000256" key="2">
    <source>
        <dbReference type="ARBA" id="ARBA00005581"/>
    </source>
</evidence>
<evidence type="ECO:0000313" key="7">
    <source>
        <dbReference type="Proteomes" id="UP000244005"/>
    </source>
</evidence>
<dbReference type="Proteomes" id="UP000244005">
    <property type="component" value="Unassembled WGS sequence"/>
</dbReference>
<evidence type="ECO:0000256" key="4">
    <source>
        <dbReference type="ARBA" id="ARBA00022525"/>
    </source>
</evidence>
<dbReference type="AlphaFoldDB" id="A0A2R6WBV5"/>
<dbReference type="GO" id="GO:0005576">
    <property type="term" value="C:extracellular region"/>
    <property type="evidence" value="ECO:0007669"/>
    <property type="project" value="UniProtKB-SubCell"/>
</dbReference>
<gene>
    <name evidence="6" type="ORF">MARPO_0113s0047</name>
</gene>
<dbReference type="InterPro" id="IPR010264">
    <property type="entry name" value="Self-incomp_S1"/>
</dbReference>
<organism evidence="6 7">
    <name type="scientific">Marchantia polymorpha</name>
    <name type="common">Common liverwort</name>
    <name type="synonym">Marchantia aquatica</name>
    <dbReference type="NCBI Taxonomy" id="3197"/>
    <lineage>
        <taxon>Eukaryota</taxon>
        <taxon>Viridiplantae</taxon>
        <taxon>Streptophyta</taxon>
        <taxon>Embryophyta</taxon>
        <taxon>Marchantiophyta</taxon>
        <taxon>Marchantiopsida</taxon>
        <taxon>Marchantiidae</taxon>
        <taxon>Marchantiales</taxon>
        <taxon>Marchantiaceae</taxon>
        <taxon>Marchantia</taxon>
    </lineage>
</organism>
<dbReference type="GO" id="GO:0060320">
    <property type="term" value="P:rejection of self pollen"/>
    <property type="evidence" value="ECO:0007669"/>
    <property type="project" value="UniProtKB-KW"/>
</dbReference>
<dbReference type="Gramene" id="Mp1g02980.1">
    <property type="protein sequence ID" value="Mp1g02980.1.cds1"/>
    <property type="gene ID" value="Mp1g02980"/>
</dbReference>
<keyword evidence="5" id="KW-0732">Signal</keyword>